<reference evidence="1" key="1">
    <citation type="submission" date="2022-03" db="EMBL/GenBank/DDBJ databases">
        <authorList>
            <person name="Alioto T."/>
            <person name="Alioto T."/>
            <person name="Gomez Garrido J."/>
        </authorList>
    </citation>
    <scope>NUCLEOTIDE SEQUENCE</scope>
</reference>
<dbReference type="EMBL" id="OW240923">
    <property type="protein sequence ID" value="CAH2324287.1"/>
    <property type="molecule type" value="Genomic_DNA"/>
</dbReference>
<dbReference type="PANTHER" id="PTHR47027:SF8">
    <property type="entry name" value="RIBONUCLEASE H"/>
    <property type="match status" value="1"/>
</dbReference>
<organism evidence="1 2">
    <name type="scientific">Pelobates cultripes</name>
    <name type="common">Western spadefoot toad</name>
    <dbReference type="NCBI Taxonomy" id="61616"/>
    <lineage>
        <taxon>Eukaryota</taxon>
        <taxon>Metazoa</taxon>
        <taxon>Chordata</taxon>
        <taxon>Craniata</taxon>
        <taxon>Vertebrata</taxon>
        <taxon>Euteleostomi</taxon>
        <taxon>Amphibia</taxon>
        <taxon>Batrachia</taxon>
        <taxon>Anura</taxon>
        <taxon>Pelobatoidea</taxon>
        <taxon>Pelobatidae</taxon>
        <taxon>Pelobates</taxon>
    </lineage>
</organism>
<accession>A0AAD1TFR3</accession>
<dbReference type="PANTHER" id="PTHR47027">
    <property type="entry name" value="REVERSE TRANSCRIPTASE DOMAIN-CONTAINING PROTEIN"/>
    <property type="match status" value="1"/>
</dbReference>
<evidence type="ECO:0000313" key="1">
    <source>
        <dbReference type="EMBL" id="CAH2324287.1"/>
    </source>
</evidence>
<dbReference type="Proteomes" id="UP001295444">
    <property type="component" value="Chromosome 12"/>
</dbReference>
<name>A0AAD1TFR3_PELCU</name>
<evidence type="ECO:0000313" key="2">
    <source>
        <dbReference type="Proteomes" id="UP001295444"/>
    </source>
</evidence>
<gene>
    <name evidence="1" type="ORF">PECUL_23A035669</name>
</gene>
<protein>
    <submittedName>
        <fullName evidence="1">Uncharacterized protein</fullName>
    </submittedName>
</protein>
<proteinExistence type="predicted"/>
<sequence length="198" mass="22660">MAETEKELKDLSMKVKESAKAGGIDGEEVEAVTDFIFLGSKISSDGDYSHEIKRRLRLGRKAMASLDKLVKTKDITLSTKICIVRTMVFPVVTYGCESWTIKKAERRHYQYEIWRRCDETKFIWQEYDAILNPIWLSQSCHIMLKMFLKQAQGPHLGMPYPMCEGHTKAISIAGQVTEEVIRGYFLEVNEIRGSGKDS</sequence>
<dbReference type="AlphaFoldDB" id="A0AAD1TFR3"/>
<keyword evidence="2" id="KW-1185">Reference proteome</keyword>